<comment type="caution">
    <text evidence="2">The sequence shown here is derived from an EMBL/GenBank/DDBJ whole genome shotgun (WGS) entry which is preliminary data.</text>
</comment>
<feature type="chain" id="PRO_5020027306" evidence="1">
    <location>
        <begin position="31"/>
        <end position="101"/>
    </location>
</feature>
<evidence type="ECO:0000313" key="2">
    <source>
        <dbReference type="EMBL" id="GBO99724.1"/>
    </source>
</evidence>
<protein>
    <submittedName>
        <fullName evidence="2">Uncharacterized protein</fullName>
    </submittedName>
</protein>
<dbReference type="Proteomes" id="UP000299102">
    <property type="component" value="Unassembled WGS sequence"/>
</dbReference>
<name>A0A4C1SC93_EUMVA</name>
<feature type="signal peptide" evidence="1">
    <location>
        <begin position="1"/>
        <end position="30"/>
    </location>
</feature>
<keyword evidence="3" id="KW-1185">Reference proteome</keyword>
<reference evidence="2 3" key="1">
    <citation type="journal article" date="2019" name="Commun. Biol.">
        <title>The bagworm genome reveals a unique fibroin gene that provides high tensile strength.</title>
        <authorList>
            <person name="Kono N."/>
            <person name="Nakamura H."/>
            <person name="Ohtoshi R."/>
            <person name="Tomita M."/>
            <person name="Numata K."/>
            <person name="Arakawa K."/>
        </authorList>
    </citation>
    <scope>NUCLEOTIDE SEQUENCE [LARGE SCALE GENOMIC DNA]</scope>
</reference>
<evidence type="ECO:0000313" key="3">
    <source>
        <dbReference type="Proteomes" id="UP000299102"/>
    </source>
</evidence>
<evidence type="ECO:0000256" key="1">
    <source>
        <dbReference type="SAM" id="SignalP"/>
    </source>
</evidence>
<sequence length="101" mass="10979">MRPPVCSAGRPATLLLLYVFMLGLDATSRGESSLQLDCVVIKRCTKCSTCLPDIENFPCSDEKKKYTLPTGVTQGISARDITLAFGSGDINLWVGMPHLFP</sequence>
<dbReference type="EMBL" id="BGZK01000003">
    <property type="protein sequence ID" value="GBO99724.1"/>
    <property type="molecule type" value="Genomic_DNA"/>
</dbReference>
<gene>
    <name evidence="2" type="ORF">EVAR_811_1</name>
</gene>
<dbReference type="AlphaFoldDB" id="A0A4C1SC93"/>
<organism evidence="2 3">
    <name type="scientific">Eumeta variegata</name>
    <name type="common">Bagworm moth</name>
    <name type="synonym">Eumeta japonica</name>
    <dbReference type="NCBI Taxonomy" id="151549"/>
    <lineage>
        <taxon>Eukaryota</taxon>
        <taxon>Metazoa</taxon>
        <taxon>Ecdysozoa</taxon>
        <taxon>Arthropoda</taxon>
        <taxon>Hexapoda</taxon>
        <taxon>Insecta</taxon>
        <taxon>Pterygota</taxon>
        <taxon>Neoptera</taxon>
        <taxon>Endopterygota</taxon>
        <taxon>Lepidoptera</taxon>
        <taxon>Glossata</taxon>
        <taxon>Ditrysia</taxon>
        <taxon>Tineoidea</taxon>
        <taxon>Psychidae</taxon>
        <taxon>Oiketicinae</taxon>
        <taxon>Eumeta</taxon>
    </lineage>
</organism>
<proteinExistence type="predicted"/>
<keyword evidence="1" id="KW-0732">Signal</keyword>
<accession>A0A4C1SC93</accession>